<gene>
    <name evidence="3" type="ORF">AWR27_20030</name>
</gene>
<dbReference type="OrthoDB" id="956377at2"/>
<keyword evidence="4" id="KW-1185">Reference proteome</keyword>
<reference evidence="3 4" key="1">
    <citation type="submission" date="2016-01" db="EMBL/GenBank/DDBJ databases">
        <authorList>
            <person name="Oliw E.H."/>
        </authorList>
    </citation>
    <scope>NUCLEOTIDE SEQUENCE [LARGE SCALE GENOMIC DNA]</scope>
    <source>
        <strain evidence="3 4">DY10</strain>
    </source>
</reference>
<accession>A0A1P9X1E3</accession>
<evidence type="ECO:0000256" key="1">
    <source>
        <dbReference type="SAM" id="MobiDB-lite"/>
    </source>
</evidence>
<organism evidence="3 4">
    <name type="scientific">Spirosoma montaniterrae</name>
    <dbReference type="NCBI Taxonomy" id="1178516"/>
    <lineage>
        <taxon>Bacteria</taxon>
        <taxon>Pseudomonadati</taxon>
        <taxon>Bacteroidota</taxon>
        <taxon>Cytophagia</taxon>
        <taxon>Cytophagales</taxon>
        <taxon>Cytophagaceae</taxon>
        <taxon>Spirosoma</taxon>
    </lineage>
</organism>
<keyword evidence="2" id="KW-0472">Membrane</keyword>
<sequence>MPIRKTRHISWPDGLSDRPGRSTHDLKQQIERILRWEPPEHWQLRDFETLSERVMMHTNQWVEAHDLQTFWHSSDATLGTLDALAQFADYANFADFCARNAAGEMVPAKPALFYRPHREVPAHWMTWILWASALVSVLISVLLWLKR</sequence>
<dbReference type="Proteomes" id="UP000187941">
    <property type="component" value="Chromosome"/>
</dbReference>
<evidence type="ECO:0000313" key="3">
    <source>
        <dbReference type="EMBL" id="AQG81405.1"/>
    </source>
</evidence>
<dbReference type="KEGG" id="smon:AWR27_20030"/>
<dbReference type="EMBL" id="CP014263">
    <property type="protein sequence ID" value="AQG81405.1"/>
    <property type="molecule type" value="Genomic_DNA"/>
</dbReference>
<evidence type="ECO:0000256" key="2">
    <source>
        <dbReference type="SAM" id="Phobius"/>
    </source>
</evidence>
<evidence type="ECO:0000313" key="4">
    <source>
        <dbReference type="Proteomes" id="UP000187941"/>
    </source>
</evidence>
<name>A0A1P9X1E3_9BACT</name>
<keyword evidence="2" id="KW-0812">Transmembrane</keyword>
<dbReference type="RefSeq" id="WP_077132866.1">
    <property type="nucleotide sequence ID" value="NZ_CP014263.1"/>
</dbReference>
<dbReference type="AlphaFoldDB" id="A0A1P9X1E3"/>
<proteinExistence type="predicted"/>
<protein>
    <submittedName>
        <fullName evidence="3">Uncharacterized protein</fullName>
    </submittedName>
</protein>
<feature type="region of interest" description="Disordered" evidence="1">
    <location>
        <begin position="1"/>
        <end position="23"/>
    </location>
</feature>
<dbReference type="STRING" id="1178516.AWR27_20030"/>
<keyword evidence="2" id="KW-1133">Transmembrane helix</keyword>
<feature type="transmembrane region" description="Helical" evidence="2">
    <location>
        <begin position="124"/>
        <end position="145"/>
    </location>
</feature>